<organism evidence="2 3">
    <name type="scientific">Eikenella longinqua</name>
    <dbReference type="NCBI Taxonomy" id="1795827"/>
    <lineage>
        <taxon>Bacteria</taxon>
        <taxon>Pseudomonadati</taxon>
        <taxon>Pseudomonadota</taxon>
        <taxon>Betaproteobacteria</taxon>
        <taxon>Neisseriales</taxon>
        <taxon>Neisseriaceae</taxon>
        <taxon>Eikenella</taxon>
    </lineage>
</organism>
<proteinExistence type="predicted"/>
<protein>
    <recommendedName>
        <fullName evidence="1">DSBA-like thioredoxin domain-containing protein</fullName>
    </recommendedName>
</protein>
<dbReference type="CDD" id="cd03025">
    <property type="entry name" value="DsbA_FrnE_like"/>
    <property type="match status" value="1"/>
</dbReference>
<keyword evidence="3" id="KW-1185">Reference proteome</keyword>
<dbReference type="STRING" id="1795827.A7P95_00400"/>
<dbReference type="Pfam" id="PF01323">
    <property type="entry name" value="DSBA"/>
    <property type="match status" value="1"/>
</dbReference>
<dbReference type="SUPFAM" id="SSF52833">
    <property type="entry name" value="Thioredoxin-like"/>
    <property type="match status" value="1"/>
</dbReference>
<dbReference type="Proteomes" id="UP000077885">
    <property type="component" value="Unassembled WGS sequence"/>
</dbReference>
<dbReference type="AlphaFoldDB" id="A0A1A9S1X1"/>
<dbReference type="InterPro" id="IPR036249">
    <property type="entry name" value="Thioredoxin-like_sf"/>
</dbReference>
<dbReference type="RefSeq" id="WP_067589490.1">
    <property type="nucleotide sequence ID" value="NZ_LXSL01000009.1"/>
</dbReference>
<comment type="caution">
    <text evidence="2">The sequence shown here is derived from an EMBL/GenBank/DDBJ whole genome shotgun (WGS) entry which is preliminary data.</text>
</comment>
<dbReference type="GO" id="GO:0016491">
    <property type="term" value="F:oxidoreductase activity"/>
    <property type="evidence" value="ECO:0007669"/>
    <property type="project" value="InterPro"/>
</dbReference>
<accession>A0A1A9S1X1</accession>
<gene>
    <name evidence="2" type="ORF">A7P95_00400</name>
</gene>
<sequence>MQIDYLFDPLCGWCYGAAPAIRQIAAKHEVRLCPTGLFAHGNRHMDTEFSTYAWENDQRIAKLTGAIFSPAYQQNLLYSNLPFDSQPMLLALTAVGQTAPDQELAALSALQQVRYQNGQNTADPAVVRTVLNALGLSAAARLLDESDTAALTAERCAAAQKLMQQYGLQGVPQLLVHTAHGVRALPSRVSSTAMQTMLLCIWALGRQNQAKHEAALFG</sequence>
<feature type="domain" description="DSBA-like thioredoxin" evidence="1">
    <location>
        <begin position="2"/>
        <end position="176"/>
    </location>
</feature>
<dbReference type="Gene3D" id="3.40.30.10">
    <property type="entry name" value="Glutaredoxin"/>
    <property type="match status" value="1"/>
</dbReference>
<evidence type="ECO:0000259" key="1">
    <source>
        <dbReference type="Pfam" id="PF01323"/>
    </source>
</evidence>
<evidence type="ECO:0000313" key="3">
    <source>
        <dbReference type="Proteomes" id="UP000077885"/>
    </source>
</evidence>
<reference evidence="3" key="1">
    <citation type="submission" date="2016-05" db="EMBL/GenBank/DDBJ databases">
        <title>Draft genome of Corynebacterium afermentans subsp. afermentans LCDC 88199T.</title>
        <authorList>
            <person name="Bernier A.-M."/>
            <person name="Bernard K."/>
        </authorList>
    </citation>
    <scope>NUCLEOTIDE SEQUENCE [LARGE SCALE GENOMIC DNA]</scope>
    <source>
        <strain evidence="3">NML02-A-017</strain>
    </source>
</reference>
<evidence type="ECO:0000313" key="2">
    <source>
        <dbReference type="EMBL" id="OAM31523.1"/>
    </source>
</evidence>
<dbReference type="InterPro" id="IPR001853">
    <property type="entry name" value="DSBA-like_thioredoxin_dom"/>
</dbReference>
<dbReference type="EMBL" id="LXSL01000009">
    <property type="protein sequence ID" value="OAM31523.1"/>
    <property type="molecule type" value="Genomic_DNA"/>
</dbReference>
<name>A0A1A9S1X1_9NEIS</name>